<dbReference type="KEGG" id="bspl:114859273"/>
<dbReference type="FunFam" id="2.10.70.10:FF:000014">
    <property type="entry name" value="Membrane cofactor protein"/>
    <property type="match status" value="1"/>
</dbReference>
<organism evidence="10 11">
    <name type="scientific">Betta splendens</name>
    <name type="common">Siamese fighting fish</name>
    <dbReference type="NCBI Taxonomy" id="158456"/>
    <lineage>
        <taxon>Eukaryota</taxon>
        <taxon>Metazoa</taxon>
        <taxon>Chordata</taxon>
        <taxon>Craniata</taxon>
        <taxon>Vertebrata</taxon>
        <taxon>Euteleostomi</taxon>
        <taxon>Actinopterygii</taxon>
        <taxon>Neopterygii</taxon>
        <taxon>Teleostei</taxon>
        <taxon>Neoteleostei</taxon>
        <taxon>Acanthomorphata</taxon>
        <taxon>Anabantaria</taxon>
        <taxon>Anabantiformes</taxon>
        <taxon>Anabantoidei</taxon>
        <taxon>Osphronemidae</taxon>
        <taxon>Betta</taxon>
    </lineage>
</organism>
<feature type="chain" id="PRO_5028372430" evidence="8">
    <location>
        <begin position="21"/>
        <end position="561"/>
    </location>
</feature>
<feature type="transmembrane region" description="Helical" evidence="7">
    <location>
        <begin position="503"/>
        <end position="527"/>
    </location>
</feature>
<feature type="domain" description="Sushi" evidence="9">
    <location>
        <begin position="323"/>
        <end position="380"/>
    </location>
</feature>
<dbReference type="InterPro" id="IPR000436">
    <property type="entry name" value="Sushi_SCR_CCP_dom"/>
</dbReference>
<dbReference type="AlphaFoldDB" id="A0A6P7N3S9"/>
<evidence type="ECO:0000256" key="4">
    <source>
        <dbReference type="ARBA" id="ARBA00023157"/>
    </source>
</evidence>
<feature type="domain" description="Sushi" evidence="9">
    <location>
        <begin position="84"/>
        <end position="141"/>
    </location>
</feature>
<evidence type="ECO:0000256" key="6">
    <source>
        <dbReference type="PROSITE-ProRule" id="PRU00302"/>
    </source>
</evidence>
<dbReference type="InParanoid" id="A0A6P7N3S9"/>
<evidence type="ECO:0000313" key="11">
    <source>
        <dbReference type="RefSeq" id="XP_029013133.1"/>
    </source>
</evidence>
<feature type="disulfide bond" evidence="6">
    <location>
        <begin position="54"/>
        <end position="81"/>
    </location>
</feature>
<keyword evidence="1 6" id="KW-0768">Sushi</keyword>
<keyword evidence="7" id="KW-0472">Membrane</keyword>
<comment type="caution">
    <text evidence="6">Lacks conserved residue(s) required for the propagation of feature annotation.</text>
</comment>
<dbReference type="Proteomes" id="UP000515150">
    <property type="component" value="Chromosome 7"/>
</dbReference>
<feature type="domain" description="Sushi" evidence="9">
    <location>
        <begin position="202"/>
        <end position="259"/>
    </location>
</feature>
<dbReference type="PANTHER" id="PTHR19325:SF575">
    <property type="entry name" value="LOCOMOTION-RELATED PROTEIN HIKARU GENKI"/>
    <property type="match status" value="1"/>
</dbReference>
<feature type="domain" description="Sushi" evidence="9">
    <location>
        <begin position="21"/>
        <end position="83"/>
    </location>
</feature>
<feature type="domain" description="Sushi" evidence="9">
    <location>
        <begin position="381"/>
        <end position="440"/>
    </location>
</feature>
<feature type="domain" description="Sushi" evidence="9">
    <location>
        <begin position="260"/>
        <end position="322"/>
    </location>
</feature>
<evidence type="ECO:0000256" key="3">
    <source>
        <dbReference type="ARBA" id="ARBA00022737"/>
    </source>
</evidence>
<evidence type="ECO:0000259" key="9">
    <source>
        <dbReference type="PROSITE" id="PS50923"/>
    </source>
</evidence>
<gene>
    <name evidence="11" type="primary">LOC114859273</name>
</gene>
<keyword evidence="10" id="KW-1185">Reference proteome</keyword>
<feature type="domain" description="Sushi" evidence="9">
    <location>
        <begin position="441"/>
        <end position="498"/>
    </location>
</feature>
<dbReference type="InterPro" id="IPR035976">
    <property type="entry name" value="Sushi/SCR/CCP_sf"/>
</dbReference>
<sequence length="561" mass="61187">MGVVHFLLLSGVGFAMNVQAQNCSTPQPGPNMHIRGDDILLEMFPDGTKVYFACAVGYQSAGGSTLITCNAGNWSPVRLRCERKSCGSVGEVPHGQIHYQNGAEFGDKVIITCDLGYILVGRGDMTCEDQGWSGRLPVCEEVMCDPPPPVVDGTFSPENEVYSYRDVVRYRCKKDYTLIGPKSRTCSEDGTFKPEAPTCALIECEEPNVVNADWSRNPPYRPGAAVTLYCRPGYALQGEQTQLCGMNGQWSPGLSTCEPKSCSRPVPQPNVILKGNSTLLQTFPHGTTVSFACDVGYKAAGGSDVITCSLGVWSSVGLKCQRKNCGTAGEVTHGQVVYPEGTEFGHKAKITCNTGYKLVGKDEIICEDQGWSSRLSICEVVTCDPPPQIVDGTFSPENEVYSYRDVVRYRCKDGYTTLGSKSRTCSADGTFTPDAPTCALIECEEPPVANADWIKNPPYKPGSAVKFQCRSGYTLQGEQTQTCDISGQWSPKLPTCEQNRHTLHLILCFLAGLLVGILVTLLVKLVMERKRSRKNVHNQNETKQSSELQALSLLQVSHKSF</sequence>
<dbReference type="Pfam" id="PF00084">
    <property type="entry name" value="Sushi"/>
    <property type="match status" value="8"/>
</dbReference>
<proteinExistence type="predicted"/>
<dbReference type="CDD" id="cd00033">
    <property type="entry name" value="CCP"/>
    <property type="match status" value="8"/>
</dbReference>
<feature type="signal peptide" evidence="8">
    <location>
        <begin position="1"/>
        <end position="20"/>
    </location>
</feature>
<protein>
    <submittedName>
        <fullName evidence="11">Complement receptor type 2-like isoform X1</fullName>
    </submittedName>
</protein>
<dbReference type="GeneID" id="114859273"/>
<feature type="domain" description="Sushi" evidence="9">
    <location>
        <begin position="142"/>
        <end position="201"/>
    </location>
</feature>
<dbReference type="OrthoDB" id="6480633at2759"/>
<dbReference type="InterPro" id="IPR050350">
    <property type="entry name" value="Compl-Cell_Adhes-Reg"/>
</dbReference>
<evidence type="ECO:0000256" key="7">
    <source>
        <dbReference type="SAM" id="Phobius"/>
    </source>
</evidence>
<accession>A0A6P7N3S9</accession>
<dbReference type="SMART" id="SM00032">
    <property type="entry name" value="CCP"/>
    <property type="match status" value="8"/>
</dbReference>
<feature type="disulfide bond" evidence="6">
    <location>
        <begin position="172"/>
        <end position="199"/>
    </location>
</feature>
<keyword evidence="4 6" id="KW-1015">Disulfide bond</keyword>
<keyword evidence="7" id="KW-0812">Transmembrane</keyword>
<reference evidence="11" key="1">
    <citation type="submission" date="2025-08" db="UniProtKB">
        <authorList>
            <consortium name="RefSeq"/>
        </authorList>
    </citation>
    <scope>IDENTIFICATION</scope>
</reference>
<evidence type="ECO:0000313" key="10">
    <source>
        <dbReference type="Proteomes" id="UP000515150"/>
    </source>
</evidence>
<evidence type="ECO:0000256" key="1">
    <source>
        <dbReference type="ARBA" id="ARBA00022659"/>
    </source>
</evidence>
<dbReference type="PROSITE" id="PS50923">
    <property type="entry name" value="SUSHI"/>
    <property type="match status" value="8"/>
</dbReference>
<name>A0A6P7N3S9_BETSP</name>
<keyword evidence="2 8" id="KW-0732">Signal</keyword>
<dbReference type="PANTHER" id="PTHR19325">
    <property type="entry name" value="COMPLEMENT COMPONENT-RELATED SUSHI DOMAIN-CONTAINING"/>
    <property type="match status" value="1"/>
</dbReference>
<evidence type="ECO:0000256" key="8">
    <source>
        <dbReference type="SAM" id="SignalP"/>
    </source>
</evidence>
<keyword evidence="5" id="KW-0325">Glycoprotein</keyword>
<feature type="disulfide bond" evidence="6">
    <location>
        <begin position="411"/>
        <end position="438"/>
    </location>
</feature>
<feature type="disulfide bond" evidence="6">
    <location>
        <begin position="469"/>
        <end position="496"/>
    </location>
</feature>
<dbReference type="RefSeq" id="XP_029013133.1">
    <property type="nucleotide sequence ID" value="XM_029157300.3"/>
</dbReference>
<dbReference type="Gene3D" id="2.10.70.10">
    <property type="entry name" value="Complement Module, domain 1"/>
    <property type="match status" value="8"/>
</dbReference>
<keyword evidence="3" id="KW-0677">Repeat</keyword>
<keyword evidence="7" id="KW-1133">Transmembrane helix</keyword>
<dbReference type="SUPFAM" id="SSF57535">
    <property type="entry name" value="Complement control module/SCR domain"/>
    <property type="match status" value="8"/>
</dbReference>
<evidence type="ECO:0000256" key="2">
    <source>
        <dbReference type="ARBA" id="ARBA00022729"/>
    </source>
</evidence>
<feature type="disulfide bond" evidence="6">
    <location>
        <begin position="230"/>
        <end position="257"/>
    </location>
</feature>
<evidence type="ECO:0000256" key="5">
    <source>
        <dbReference type="ARBA" id="ARBA00023180"/>
    </source>
</evidence>
<feature type="disulfide bond" evidence="6">
    <location>
        <begin position="293"/>
        <end position="320"/>
    </location>
</feature>